<sequence>MKHLAQASGYRLSENSWELVVVRLVVAQTRDLTFERRAVSLKRGGLLAVSPKRGPVA</sequence>
<dbReference type="AlphaFoldDB" id="A0A4D6M0N3"/>
<protein>
    <submittedName>
        <fullName evidence="1">Uncharacterized protein</fullName>
    </submittedName>
</protein>
<dbReference type="EMBL" id="CP039349">
    <property type="protein sequence ID" value="QCD94635.1"/>
    <property type="molecule type" value="Genomic_DNA"/>
</dbReference>
<gene>
    <name evidence="1" type="ORF">DEO72_LG5g2720</name>
</gene>
<accession>A0A4D6M0N3</accession>
<name>A0A4D6M0N3_VIGUN</name>
<evidence type="ECO:0000313" key="1">
    <source>
        <dbReference type="EMBL" id="QCD94635.1"/>
    </source>
</evidence>
<evidence type="ECO:0000313" key="2">
    <source>
        <dbReference type="Proteomes" id="UP000501690"/>
    </source>
</evidence>
<organism evidence="1 2">
    <name type="scientific">Vigna unguiculata</name>
    <name type="common">Cowpea</name>
    <dbReference type="NCBI Taxonomy" id="3917"/>
    <lineage>
        <taxon>Eukaryota</taxon>
        <taxon>Viridiplantae</taxon>
        <taxon>Streptophyta</taxon>
        <taxon>Embryophyta</taxon>
        <taxon>Tracheophyta</taxon>
        <taxon>Spermatophyta</taxon>
        <taxon>Magnoliopsida</taxon>
        <taxon>eudicotyledons</taxon>
        <taxon>Gunneridae</taxon>
        <taxon>Pentapetalae</taxon>
        <taxon>rosids</taxon>
        <taxon>fabids</taxon>
        <taxon>Fabales</taxon>
        <taxon>Fabaceae</taxon>
        <taxon>Papilionoideae</taxon>
        <taxon>50 kb inversion clade</taxon>
        <taxon>NPAAA clade</taxon>
        <taxon>indigoferoid/millettioid clade</taxon>
        <taxon>Phaseoleae</taxon>
        <taxon>Vigna</taxon>
    </lineage>
</organism>
<proteinExistence type="predicted"/>
<keyword evidence="2" id="KW-1185">Reference proteome</keyword>
<dbReference type="Proteomes" id="UP000501690">
    <property type="component" value="Linkage Group LG5"/>
</dbReference>
<reference evidence="1 2" key="1">
    <citation type="submission" date="2019-04" db="EMBL/GenBank/DDBJ databases">
        <title>An improved genome assembly and genetic linkage map for asparagus bean, Vigna unguiculata ssp. sesquipedialis.</title>
        <authorList>
            <person name="Xia Q."/>
            <person name="Zhang R."/>
            <person name="Dong Y."/>
        </authorList>
    </citation>
    <scope>NUCLEOTIDE SEQUENCE [LARGE SCALE GENOMIC DNA]</scope>
    <source>
        <tissue evidence="1">Leaf</tissue>
    </source>
</reference>